<dbReference type="AlphaFoldDB" id="C5CE07"/>
<evidence type="ECO:0000313" key="1">
    <source>
        <dbReference type="EMBL" id="ACR80109.1"/>
    </source>
</evidence>
<gene>
    <name evidence="1" type="ordered locus">Kole_1416</name>
</gene>
<proteinExistence type="predicted"/>
<sequence length="32" mass="4045">MKKRIVERKIERQIEERKIEALQRLYSEPRAF</sequence>
<reference evidence="1 2" key="1">
    <citation type="submission" date="2009-06" db="EMBL/GenBank/DDBJ databases">
        <title>Complete sequence of Thermotogales bacterium TBF 19.5.1.</title>
        <authorList>
            <consortium name="US DOE Joint Genome Institute"/>
            <person name="Lucas S."/>
            <person name="Copeland A."/>
            <person name="Lapidus A."/>
            <person name="Glavina del Rio T."/>
            <person name="Tice H."/>
            <person name="Bruce D."/>
            <person name="Goodwin L."/>
            <person name="Pitluck S."/>
            <person name="Chertkov O."/>
            <person name="Brettin T."/>
            <person name="Detter J.C."/>
            <person name="Han C."/>
            <person name="Schmutz J."/>
            <person name="Larimer F."/>
            <person name="Land M."/>
            <person name="Hauser L."/>
            <person name="Kyrpides N."/>
            <person name="Ovchinnikova G."/>
            <person name="Noll K."/>
        </authorList>
    </citation>
    <scope>NUCLEOTIDE SEQUENCE [LARGE SCALE GENOMIC DNA]</scope>
    <source>
        <strain evidence="2">ATCC BAA-1733 / DSM 21960 / TBF 19.5.1</strain>
    </source>
</reference>
<dbReference type="Proteomes" id="UP000002382">
    <property type="component" value="Chromosome"/>
</dbReference>
<organism evidence="1 2">
    <name type="scientific">Kosmotoga olearia (strain ATCC BAA-1733 / DSM 21960 / TBF 19.5.1)</name>
    <dbReference type="NCBI Taxonomy" id="521045"/>
    <lineage>
        <taxon>Bacteria</taxon>
        <taxon>Thermotogati</taxon>
        <taxon>Thermotogota</taxon>
        <taxon>Thermotogae</taxon>
        <taxon>Kosmotogales</taxon>
        <taxon>Kosmotogaceae</taxon>
        <taxon>Kosmotoga</taxon>
    </lineage>
</organism>
<protein>
    <submittedName>
        <fullName evidence="1">Uncharacterized protein</fullName>
    </submittedName>
</protein>
<evidence type="ECO:0000313" key="2">
    <source>
        <dbReference type="Proteomes" id="UP000002382"/>
    </source>
</evidence>
<keyword evidence="2" id="KW-1185">Reference proteome</keyword>
<dbReference type="EMBL" id="CP001634">
    <property type="protein sequence ID" value="ACR80109.1"/>
    <property type="molecule type" value="Genomic_DNA"/>
</dbReference>
<dbReference type="HOGENOM" id="CLU_3389941_0_0_0"/>
<accession>C5CE07</accession>
<reference evidence="1 2" key="2">
    <citation type="journal article" date="2011" name="J. Bacteriol.">
        <title>Genome Sequence of Kosmotoga olearia Strain TBF 19.5.1, a Thermophilic Bacterium with a Wide Growth Temperature Range, Isolated from the Troll B Oil Platform in the North Sea.</title>
        <authorList>
            <person name="Swithers K.S."/>
            <person name="Dipippo J.L."/>
            <person name="Bruce D.C."/>
            <person name="Detter C."/>
            <person name="Tapia R."/>
            <person name="Han S."/>
            <person name="Goodwin L.A."/>
            <person name="Han J."/>
            <person name="Woyke T."/>
            <person name="Pitluck S."/>
            <person name="Pennacchio L."/>
            <person name="Nolan M."/>
            <person name="Mikhailova N."/>
            <person name="Land M.L."/>
            <person name="Nesbo C.L."/>
            <person name="Gogarten J.P."/>
            <person name="Noll K.M."/>
        </authorList>
    </citation>
    <scope>NUCLEOTIDE SEQUENCE [LARGE SCALE GENOMIC DNA]</scope>
    <source>
        <strain evidence="2">ATCC BAA-1733 / DSM 21960 / TBF 19.5.1</strain>
    </source>
</reference>
<dbReference type="KEGG" id="kol:Kole_1416"/>
<name>C5CE07_KOSOT</name>